<dbReference type="OrthoDB" id="1972193at2759"/>
<comment type="caution">
    <text evidence="2">The sequence shown here is derived from an EMBL/GenBank/DDBJ whole genome shotgun (WGS) entry which is preliminary data.</text>
</comment>
<accession>A0A8T2QXB6</accession>
<evidence type="ECO:0000256" key="1">
    <source>
        <dbReference type="SAM" id="Coils"/>
    </source>
</evidence>
<name>A0A8T2QXB6_CERRI</name>
<dbReference type="Proteomes" id="UP000825935">
    <property type="component" value="Chromosome 31"/>
</dbReference>
<dbReference type="EMBL" id="CM035436">
    <property type="protein sequence ID" value="KAH7288128.1"/>
    <property type="molecule type" value="Genomic_DNA"/>
</dbReference>
<reference evidence="2" key="1">
    <citation type="submission" date="2021-08" db="EMBL/GenBank/DDBJ databases">
        <title>WGS assembly of Ceratopteris richardii.</title>
        <authorList>
            <person name="Marchant D.B."/>
            <person name="Chen G."/>
            <person name="Jenkins J."/>
            <person name="Shu S."/>
            <person name="Leebens-Mack J."/>
            <person name="Grimwood J."/>
            <person name="Schmutz J."/>
            <person name="Soltis P."/>
            <person name="Soltis D."/>
            <person name="Chen Z.-H."/>
        </authorList>
    </citation>
    <scope>NUCLEOTIDE SEQUENCE</scope>
    <source>
        <strain evidence="2">Whitten #5841</strain>
        <tissue evidence="2">Leaf</tissue>
    </source>
</reference>
<feature type="coiled-coil region" evidence="1">
    <location>
        <begin position="22"/>
        <end position="74"/>
    </location>
</feature>
<keyword evidence="3" id="KW-1185">Reference proteome</keyword>
<keyword evidence="1" id="KW-0175">Coiled coil</keyword>
<protein>
    <submittedName>
        <fullName evidence="2">Uncharacterized protein</fullName>
    </submittedName>
</protein>
<gene>
    <name evidence="2" type="ORF">KP509_31G013400</name>
</gene>
<proteinExistence type="predicted"/>
<evidence type="ECO:0000313" key="3">
    <source>
        <dbReference type="Proteomes" id="UP000825935"/>
    </source>
</evidence>
<sequence>MQTRFTGFTTRPRTTADDAQRCRELERALANTERRMEARAAEFERVKRELEWKINDLQREVEEIQTRHAARENEIQKETVHAFEEIQKMIKESNKVCLEGLSQLESSVQVEQNAISSLREELNSSFDQISKSLQSTVNT</sequence>
<evidence type="ECO:0000313" key="2">
    <source>
        <dbReference type="EMBL" id="KAH7288128.1"/>
    </source>
</evidence>
<organism evidence="2 3">
    <name type="scientific">Ceratopteris richardii</name>
    <name type="common">Triangle waterfern</name>
    <dbReference type="NCBI Taxonomy" id="49495"/>
    <lineage>
        <taxon>Eukaryota</taxon>
        <taxon>Viridiplantae</taxon>
        <taxon>Streptophyta</taxon>
        <taxon>Embryophyta</taxon>
        <taxon>Tracheophyta</taxon>
        <taxon>Polypodiopsida</taxon>
        <taxon>Polypodiidae</taxon>
        <taxon>Polypodiales</taxon>
        <taxon>Pteridineae</taxon>
        <taxon>Pteridaceae</taxon>
        <taxon>Parkerioideae</taxon>
        <taxon>Ceratopteris</taxon>
    </lineage>
</organism>
<dbReference type="AlphaFoldDB" id="A0A8T2QXB6"/>